<sequence length="82" mass="9462">MALFALPKLIINLIMWFILPRKFCNCGLSHIGLISWITVDILGWILKWHAKANSPMLHKMQPPCTSISYFMWSSTAVLFLQI</sequence>
<dbReference type="Proteomes" id="UP000694892">
    <property type="component" value="Chromosome 9_10S"/>
</dbReference>
<dbReference type="AlphaFoldDB" id="A0A974H190"/>
<name>A0A974H190_XENLA</name>
<evidence type="ECO:0000313" key="2">
    <source>
        <dbReference type="Proteomes" id="UP000694892"/>
    </source>
</evidence>
<protein>
    <submittedName>
        <fullName evidence="1">Uncharacterized protein</fullName>
    </submittedName>
</protein>
<proteinExistence type="predicted"/>
<reference evidence="2" key="1">
    <citation type="journal article" date="2016" name="Nature">
        <title>Genome evolution in the allotetraploid frog Xenopus laevis.</title>
        <authorList>
            <person name="Session A.M."/>
            <person name="Uno Y."/>
            <person name="Kwon T."/>
            <person name="Chapman J.A."/>
            <person name="Toyoda A."/>
            <person name="Takahashi S."/>
            <person name="Fukui A."/>
            <person name="Hikosaka A."/>
            <person name="Suzuki A."/>
            <person name="Kondo M."/>
            <person name="van Heeringen S.J."/>
            <person name="Quigley I."/>
            <person name="Heinz S."/>
            <person name="Ogino H."/>
            <person name="Ochi H."/>
            <person name="Hellsten U."/>
            <person name="Lyons J.B."/>
            <person name="Simakov O."/>
            <person name="Putnam N."/>
            <person name="Stites J."/>
            <person name="Kuroki Y."/>
            <person name="Tanaka T."/>
            <person name="Michiue T."/>
            <person name="Watanabe M."/>
            <person name="Bogdanovic O."/>
            <person name="Lister R."/>
            <person name="Georgiou G."/>
            <person name="Paranjpe S.S."/>
            <person name="van Kruijsbergen I."/>
            <person name="Shu S."/>
            <person name="Carlson J."/>
            <person name="Kinoshita T."/>
            <person name="Ohta Y."/>
            <person name="Mawaribuchi S."/>
            <person name="Jenkins J."/>
            <person name="Grimwood J."/>
            <person name="Schmutz J."/>
            <person name="Mitros T."/>
            <person name="Mozaffari S.V."/>
            <person name="Suzuki Y."/>
            <person name="Haramoto Y."/>
            <person name="Yamamoto T.S."/>
            <person name="Takagi C."/>
            <person name="Heald R."/>
            <person name="Miller K."/>
            <person name="Haudenschild C."/>
            <person name="Kitzman J."/>
            <person name="Nakayama T."/>
            <person name="Izutsu Y."/>
            <person name="Robert J."/>
            <person name="Fortriede J."/>
            <person name="Burns K."/>
            <person name="Lotay V."/>
            <person name="Karimi K."/>
            <person name="Yasuoka Y."/>
            <person name="Dichmann D.S."/>
            <person name="Flajnik M.F."/>
            <person name="Houston D.W."/>
            <person name="Shendure J."/>
            <person name="DuPasquier L."/>
            <person name="Vize P.D."/>
            <person name="Zorn A.M."/>
            <person name="Ito M."/>
            <person name="Marcotte E.M."/>
            <person name="Wallingford J.B."/>
            <person name="Ito Y."/>
            <person name="Asashima M."/>
            <person name="Ueno N."/>
            <person name="Matsuda Y."/>
            <person name="Veenstra G.J."/>
            <person name="Fujiyama A."/>
            <person name="Harland R.M."/>
            <person name="Taira M."/>
            <person name="Rokhsar D.S."/>
        </authorList>
    </citation>
    <scope>NUCLEOTIDE SEQUENCE [LARGE SCALE GENOMIC DNA]</scope>
    <source>
        <strain evidence="2">J</strain>
    </source>
</reference>
<accession>A0A974H190</accession>
<gene>
    <name evidence="1" type="ORF">XELAEV_18047150mg</name>
</gene>
<dbReference type="EMBL" id="CM004483">
    <property type="protein sequence ID" value="OCT61129.1"/>
    <property type="molecule type" value="Genomic_DNA"/>
</dbReference>
<evidence type="ECO:0000313" key="1">
    <source>
        <dbReference type="EMBL" id="OCT61129.1"/>
    </source>
</evidence>
<organism evidence="1 2">
    <name type="scientific">Xenopus laevis</name>
    <name type="common">African clawed frog</name>
    <dbReference type="NCBI Taxonomy" id="8355"/>
    <lineage>
        <taxon>Eukaryota</taxon>
        <taxon>Metazoa</taxon>
        <taxon>Chordata</taxon>
        <taxon>Craniata</taxon>
        <taxon>Vertebrata</taxon>
        <taxon>Euteleostomi</taxon>
        <taxon>Amphibia</taxon>
        <taxon>Batrachia</taxon>
        <taxon>Anura</taxon>
        <taxon>Pipoidea</taxon>
        <taxon>Pipidae</taxon>
        <taxon>Xenopodinae</taxon>
        <taxon>Xenopus</taxon>
        <taxon>Xenopus</taxon>
    </lineage>
</organism>